<dbReference type="Proteomes" id="UP001396334">
    <property type="component" value="Unassembled WGS sequence"/>
</dbReference>
<accession>A0ABR2TUZ9</accession>
<dbReference type="PANTHER" id="PTHR11005">
    <property type="entry name" value="LYSOSOMAL ACID LIPASE-RELATED"/>
    <property type="match status" value="1"/>
</dbReference>
<keyword evidence="1" id="KW-0732">Signal</keyword>
<keyword evidence="4" id="KW-1185">Reference proteome</keyword>
<evidence type="ECO:0000313" key="4">
    <source>
        <dbReference type="Proteomes" id="UP001396334"/>
    </source>
</evidence>
<dbReference type="SUPFAM" id="SSF53474">
    <property type="entry name" value="alpha/beta-Hydrolases"/>
    <property type="match status" value="2"/>
</dbReference>
<evidence type="ECO:0000259" key="2">
    <source>
        <dbReference type="Pfam" id="PF04083"/>
    </source>
</evidence>
<gene>
    <name evidence="3" type="ORF">V6N11_016266</name>
</gene>
<name>A0ABR2TUZ9_9ROSI</name>
<reference evidence="3 4" key="1">
    <citation type="journal article" date="2024" name="G3 (Bethesda)">
        <title>Genome assembly of Hibiscus sabdariffa L. provides insights into metabolisms of medicinal natural products.</title>
        <authorList>
            <person name="Kim T."/>
        </authorList>
    </citation>
    <scope>NUCLEOTIDE SEQUENCE [LARGE SCALE GENOMIC DNA]</scope>
    <source>
        <strain evidence="3">TK-2024</strain>
        <tissue evidence="3">Old leaves</tissue>
    </source>
</reference>
<feature type="chain" id="PRO_5045634007" description="Partial AB-hydrolase lipase domain-containing protein" evidence="1">
    <location>
        <begin position="23"/>
        <end position="290"/>
    </location>
</feature>
<dbReference type="EMBL" id="JBBPBN010000004">
    <property type="protein sequence ID" value="KAK9041151.1"/>
    <property type="molecule type" value="Genomic_DNA"/>
</dbReference>
<proteinExistence type="predicted"/>
<organism evidence="3 4">
    <name type="scientific">Hibiscus sabdariffa</name>
    <name type="common">roselle</name>
    <dbReference type="NCBI Taxonomy" id="183260"/>
    <lineage>
        <taxon>Eukaryota</taxon>
        <taxon>Viridiplantae</taxon>
        <taxon>Streptophyta</taxon>
        <taxon>Embryophyta</taxon>
        <taxon>Tracheophyta</taxon>
        <taxon>Spermatophyta</taxon>
        <taxon>Magnoliopsida</taxon>
        <taxon>eudicotyledons</taxon>
        <taxon>Gunneridae</taxon>
        <taxon>Pentapetalae</taxon>
        <taxon>rosids</taxon>
        <taxon>malvids</taxon>
        <taxon>Malvales</taxon>
        <taxon>Malvaceae</taxon>
        <taxon>Malvoideae</taxon>
        <taxon>Hibiscus</taxon>
    </lineage>
</organism>
<dbReference type="Gene3D" id="3.40.50.1820">
    <property type="entry name" value="alpha/beta hydrolase"/>
    <property type="match status" value="3"/>
</dbReference>
<feature type="signal peptide" evidence="1">
    <location>
        <begin position="1"/>
        <end position="22"/>
    </location>
</feature>
<dbReference type="Pfam" id="PF04083">
    <property type="entry name" value="Abhydro_lipase"/>
    <property type="match status" value="1"/>
</dbReference>
<protein>
    <recommendedName>
        <fullName evidence="2">Partial AB-hydrolase lipase domain-containing protein</fullName>
    </recommendedName>
</protein>
<evidence type="ECO:0000313" key="3">
    <source>
        <dbReference type="EMBL" id="KAK9041151.1"/>
    </source>
</evidence>
<feature type="domain" description="Partial AB-hydrolase lipase" evidence="2">
    <location>
        <begin position="46"/>
        <end position="95"/>
    </location>
</feature>
<evidence type="ECO:0000256" key="1">
    <source>
        <dbReference type="SAM" id="SignalP"/>
    </source>
</evidence>
<dbReference type="InterPro" id="IPR029058">
    <property type="entry name" value="AB_hydrolase_fold"/>
</dbReference>
<sequence length="290" mass="32123">MPNFSSVLTFFVLFFVLANASAIDKVFPGNAIINSSINDDDTICKSLVQTQGYACEEHRVTTEDGYILSVQRIPAGRSGKTANKPPVLLQHGIFAGTLIALASFSQQEELINMFRSAALLCPIAYLNQIQSQLTKFAAQLHMAEGLYNLGYHEFPPGWDVLGPILEKICNETGSNCSDIMPALTVIRTGIIAMYDYGSEDENKKHYGNPNPPAYDMRNIPREFPLFLGYGGQDMLAGVDNVKALLKDLKDHDKGKLFQVYSEEYAHADFVLGVNASQVVYHPMISFFNLH</sequence>
<dbReference type="InterPro" id="IPR006693">
    <property type="entry name" value="AB_hydrolase_lipase"/>
</dbReference>
<comment type="caution">
    <text evidence="3">The sequence shown here is derived from an EMBL/GenBank/DDBJ whole genome shotgun (WGS) entry which is preliminary data.</text>
</comment>